<protein>
    <submittedName>
        <fullName evidence="2">Uncharacterized protein</fullName>
    </submittedName>
</protein>
<gene>
    <name evidence="2" type="ORF">RND71_041648</name>
</gene>
<comment type="caution">
    <text evidence="2">The sequence shown here is derived from an EMBL/GenBank/DDBJ whole genome shotgun (WGS) entry which is preliminary data.</text>
</comment>
<sequence>MAMPLQRGHACFKPALAERDQALADVEVEVPQAVLKTARITWNIRRFTLEQARGGIEDLDAKIAEAKVVENEAFRRLNSDSTEEEPEDYESESD</sequence>
<feature type="compositionally biased region" description="Acidic residues" evidence="1">
    <location>
        <begin position="81"/>
        <end position="94"/>
    </location>
</feature>
<dbReference type="EMBL" id="JAVYJV010000023">
    <property type="protein sequence ID" value="KAK4340186.1"/>
    <property type="molecule type" value="Genomic_DNA"/>
</dbReference>
<organism evidence="2 3">
    <name type="scientific">Anisodus tanguticus</name>
    <dbReference type="NCBI Taxonomy" id="243964"/>
    <lineage>
        <taxon>Eukaryota</taxon>
        <taxon>Viridiplantae</taxon>
        <taxon>Streptophyta</taxon>
        <taxon>Embryophyta</taxon>
        <taxon>Tracheophyta</taxon>
        <taxon>Spermatophyta</taxon>
        <taxon>Magnoliopsida</taxon>
        <taxon>eudicotyledons</taxon>
        <taxon>Gunneridae</taxon>
        <taxon>Pentapetalae</taxon>
        <taxon>asterids</taxon>
        <taxon>lamiids</taxon>
        <taxon>Solanales</taxon>
        <taxon>Solanaceae</taxon>
        <taxon>Solanoideae</taxon>
        <taxon>Hyoscyameae</taxon>
        <taxon>Anisodus</taxon>
    </lineage>
</organism>
<keyword evidence="3" id="KW-1185">Reference proteome</keyword>
<evidence type="ECO:0000313" key="2">
    <source>
        <dbReference type="EMBL" id="KAK4340186.1"/>
    </source>
</evidence>
<name>A0AAE1QVM7_9SOLA</name>
<dbReference type="AlphaFoldDB" id="A0AAE1QVM7"/>
<evidence type="ECO:0000313" key="3">
    <source>
        <dbReference type="Proteomes" id="UP001291623"/>
    </source>
</evidence>
<accession>A0AAE1QVM7</accession>
<feature type="region of interest" description="Disordered" evidence="1">
    <location>
        <begin position="75"/>
        <end position="94"/>
    </location>
</feature>
<dbReference type="Proteomes" id="UP001291623">
    <property type="component" value="Unassembled WGS sequence"/>
</dbReference>
<evidence type="ECO:0000256" key="1">
    <source>
        <dbReference type="SAM" id="MobiDB-lite"/>
    </source>
</evidence>
<proteinExistence type="predicted"/>
<reference evidence="2" key="1">
    <citation type="submission" date="2023-12" db="EMBL/GenBank/DDBJ databases">
        <title>Genome assembly of Anisodus tanguticus.</title>
        <authorList>
            <person name="Wang Y.-J."/>
        </authorList>
    </citation>
    <scope>NUCLEOTIDE SEQUENCE</scope>
    <source>
        <strain evidence="2">KB-2021</strain>
        <tissue evidence="2">Leaf</tissue>
    </source>
</reference>